<feature type="transmembrane region" description="Helical" evidence="10">
    <location>
        <begin position="231"/>
        <end position="254"/>
    </location>
</feature>
<evidence type="ECO:0000256" key="10">
    <source>
        <dbReference type="SAM" id="Phobius"/>
    </source>
</evidence>
<feature type="transmembrane region" description="Helical" evidence="10">
    <location>
        <begin position="158"/>
        <end position="182"/>
    </location>
</feature>
<dbReference type="InterPro" id="IPR051327">
    <property type="entry name" value="MATE_MepA_subfamily"/>
</dbReference>
<dbReference type="GO" id="GO:0042910">
    <property type="term" value="F:xenobiotic transmembrane transporter activity"/>
    <property type="evidence" value="ECO:0007669"/>
    <property type="project" value="InterPro"/>
</dbReference>
<evidence type="ECO:0000256" key="4">
    <source>
        <dbReference type="ARBA" id="ARBA00022448"/>
    </source>
</evidence>
<keyword evidence="9" id="KW-0046">Antibiotic resistance</keyword>
<evidence type="ECO:0000256" key="1">
    <source>
        <dbReference type="ARBA" id="ARBA00004651"/>
    </source>
</evidence>
<dbReference type="GO" id="GO:0046677">
    <property type="term" value="P:response to antibiotic"/>
    <property type="evidence" value="ECO:0007669"/>
    <property type="project" value="UniProtKB-KW"/>
</dbReference>
<feature type="transmembrane region" description="Helical" evidence="10">
    <location>
        <begin position="307"/>
        <end position="330"/>
    </location>
</feature>
<evidence type="ECO:0000313" key="11">
    <source>
        <dbReference type="EMBL" id="OUP56029.1"/>
    </source>
</evidence>
<dbReference type="InterPro" id="IPR048279">
    <property type="entry name" value="MdtK-like"/>
</dbReference>
<evidence type="ECO:0000256" key="9">
    <source>
        <dbReference type="ARBA" id="ARBA00023251"/>
    </source>
</evidence>
<dbReference type="Pfam" id="PF01554">
    <property type="entry name" value="MatE"/>
    <property type="match status" value="2"/>
</dbReference>
<dbReference type="PANTHER" id="PTHR43823">
    <property type="entry name" value="SPORULATION PROTEIN YKVU"/>
    <property type="match status" value="1"/>
</dbReference>
<keyword evidence="7 10" id="KW-1133">Transmembrane helix</keyword>
<keyword evidence="8 10" id="KW-0472">Membrane</keyword>
<name>A0A1Y4LKJ0_9FIRM</name>
<comment type="caution">
    <text evidence="11">The sequence shown here is derived from an EMBL/GenBank/DDBJ whole genome shotgun (WGS) entry which is preliminary data.</text>
</comment>
<dbReference type="InterPro" id="IPR045070">
    <property type="entry name" value="MATE_MepA-like"/>
</dbReference>
<dbReference type="AlphaFoldDB" id="A0A1Y4LKJ0"/>
<dbReference type="Proteomes" id="UP000195447">
    <property type="component" value="Unassembled WGS sequence"/>
</dbReference>
<dbReference type="PANTHER" id="PTHR43823:SF3">
    <property type="entry name" value="MULTIDRUG EXPORT PROTEIN MEPA"/>
    <property type="match status" value="1"/>
</dbReference>
<feature type="transmembrane region" description="Helical" evidence="10">
    <location>
        <begin position="50"/>
        <end position="75"/>
    </location>
</feature>
<feature type="transmembrane region" description="Helical" evidence="10">
    <location>
        <begin position="350"/>
        <end position="373"/>
    </location>
</feature>
<gene>
    <name evidence="11" type="ORF">B5F14_09965</name>
</gene>
<keyword evidence="6 10" id="KW-0812">Transmembrane</keyword>
<feature type="transmembrane region" description="Helical" evidence="10">
    <location>
        <begin position="266"/>
        <end position="286"/>
    </location>
</feature>
<feature type="transmembrane region" description="Helical" evidence="10">
    <location>
        <begin position="130"/>
        <end position="151"/>
    </location>
</feature>
<feature type="transmembrane region" description="Helical" evidence="10">
    <location>
        <begin position="12"/>
        <end position="30"/>
    </location>
</feature>
<feature type="transmembrane region" description="Helical" evidence="10">
    <location>
        <begin position="188"/>
        <end position="210"/>
    </location>
</feature>
<evidence type="ECO:0000256" key="8">
    <source>
        <dbReference type="ARBA" id="ARBA00023136"/>
    </source>
</evidence>
<feature type="transmembrane region" description="Helical" evidence="10">
    <location>
        <begin position="87"/>
        <end position="110"/>
    </location>
</feature>
<keyword evidence="4" id="KW-0813">Transport</keyword>
<dbReference type="PIRSF" id="PIRSF006603">
    <property type="entry name" value="DinF"/>
    <property type="match status" value="1"/>
</dbReference>
<protein>
    <recommendedName>
        <fullName evidence="3">Multidrug export protein MepA</fullName>
    </recommendedName>
</protein>
<comment type="subcellular location">
    <subcellularLocation>
        <location evidence="1">Cell membrane</location>
        <topology evidence="1">Multi-pass membrane protein</topology>
    </subcellularLocation>
</comment>
<evidence type="ECO:0000256" key="7">
    <source>
        <dbReference type="ARBA" id="ARBA00022989"/>
    </source>
</evidence>
<proteinExistence type="inferred from homology"/>
<evidence type="ECO:0000256" key="2">
    <source>
        <dbReference type="ARBA" id="ARBA00008417"/>
    </source>
</evidence>
<sequence length="445" mass="48029">MERKYLNSQFWKYILPSMFTMLLSGFYSIVDGLFVGNSVGNDALAAINLVYPIQVILNASAIGIGIGGAVALSYFSGRDETKSADRSLGSTITLLIVAGIVLSIVLFFATPSLLEILGASGTIYEYAYDYIFVILCGGLLPVLGNGLSPLIRNYGKTIVATICMSSGLVTNIVLDYIFVFLMEMGLSGAALATIIAQGVVALSCLVFLYASKLKEISLHCYVPSASLIKRIVTVGISPFGQTMIPCIMIVLTNWTCIMYGGNDALTIYSVISYVLSSAQLLLQGIGDGVQPLLSYYHGKGNKDVIHYLYRKAFFVSLGVSVILFMGVYLFNEPLTGLFGVSHSLYDGTKLALIITALSFPFIGISRLTSAVFYASGRSKNSTFLVYIEPCLLLPVFLIVFSSLFQLTGVWCAYPATQVVLSVIALVLQSPNLVADHEKKIVEVSI</sequence>
<feature type="transmembrane region" description="Helical" evidence="10">
    <location>
        <begin position="385"/>
        <end position="406"/>
    </location>
</feature>
<dbReference type="InterPro" id="IPR002528">
    <property type="entry name" value="MATE_fam"/>
</dbReference>
<dbReference type="GO" id="GO:0015297">
    <property type="term" value="F:antiporter activity"/>
    <property type="evidence" value="ECO:0007669"/>
    <property type="project" value="InterPro"/>
</dbReference>
<comment type="similarity">
    <text evidence="2">Belongs to the multi antimicrobial extrusion (MATE) (TC 2.A.66.1) family. MepA subfamily.</text>
</comment>
<evidence type="ECO:0000256" key="6">
    <source>
        <dbReference type="ARBA" id="ARBA00022692"/>
    </source>
</evidence>
<organism evidence="11 12">
    <name type="scientific">Faecalitalea cylindroides</name>
    <dbReference type="NCBI Taxonomy" id="39483"/>
    <lineage>
        <taxon>Bacteria</taxon>
        <taxon>Bacillati</taxon>
        <taxon>Bacillota</taxon>
        <taxon>Erysipelotrichia</taxon>
        <taxon>Erysipelotrichales</taxon>
        <taxon>Erysipelotrichaceae</taxon>
        <taxon>Faecalitalea</taxon>
    </lineage>
</organism>
<evidence type="ECO:0000313" key="12">
    <source>
        <dbReference type="Proteomes" id="UP000195447"/>
    </source>
</evidence>
<dbReference type="EMBL" id="NFKM01000030">
    <property type="protein sequence ID" value="OUP56029.1"/>
    <property type="molecule type" value="Genomic_DNA"/>
</dbReference>
<reference evidence="12" key="1">
    <citation type="submission" date="2017-04" db="EMBL/GenBank/DDBJ databases">
        <title>Function of individual gut microbiota members based on whole genome sequencing of pure cultures obtained from chicken caecum.</title>
        <authorList>
            <person name="Medvecky M."/>
            <person name="Cejkova D."/>
            <person name="Polansky O."/>
            <person name="Karasova D."/>
            <person name="Kubasova T."/>
            <person name="Cizek A."/>
            <person name="Rychlik I."/>
        </authorList>
    </citation>
    <scope>NUCLEOTIDE SEQUENCE [LARGE SCALE GENOMIC DNA]</scope>
    <source>
        <strain evidence="12">An178</strain>
    </source>
</reference>
<evidence type="ECO:0000256" key="3">
    <source>
        <dbReference type="ARBA" id="ARBA00022106"/>
    </source>
</evidence>
<keyword evidence="12" id="KW-1185">Reference proteome</keyword>
<accession>A0A1Y4LKJ0</accession>
<evidence type="ECO:0000256" key="5">
    <source>
        <dbReference type="ARBA" id="ARBA00022475"/>
    </source>
</evidence>
<dbReference type="CDD" id="cd13143">
    <property type="entry name" value="MATE_MepA_like"/>
    <property type="match status" value="1"/>
</dbReference>
<dbReference type="GO" id="GO:0005886">
    <property type="term" value="C:plasma membrane"/>
    <property type="evidence" value="ECO:0007669"/>
    <property type="project" value="UniProtKB-SubCell"/>
</dbReference>
<dbReference type="RefSeq" id="WP_087159208.1">
    <property type="nucleotide sequence ID" value="NZ_NFKM01000030.1"/>
</dbReference>
<keyword evidence="5" id="KW-1003">Cell membrane</keyword>